<comment type="caution">
    <text evidence="3">The sequence shown here is derived from an EMBL/GenBank/DDBJ whole genome shotgun (WGS) entry which is preliminary data.</text>
</comment>
<evidence type="ECO:0000313" key="3">
    <source>
        <dbReference type="EMBL" id="OHT44479.1"/>
    </source>
</evidence>
<dbReference type="PROSITE" id="PS51257">
    <property type="entry name" value="PROKAR_LIPOPROTEIN"/>
    <property type="match status" value="1"/>
</dbReference>
<dbReference type="InterPro" id="IPR013783">
    <property type="entry name" value="Ig-like_fold"/>
</dbReference>
<keyword evidence="6" id="KW-1185">Reference proteome</keyword>
<protein>
    <submittedName>
        <fullName evidence="3">DUF5123 domain-containing protein</fullName>
    </submittedName>
</protein>
<dbReference type="CDD" id="cd00063">
    <property type="entry name" value="FN3"/>
    <property type="match status" value="1"/>
</dbReference>
<name>A0A1S1J4S7_9FLAO</name>
<evidence type="ECO:0000256" key="1">
    <source>
        <dbReference type="SAM" id="SignalP"/>
    </source>
</evidence>
<feature type="chain" id="PRO_5010302024" evidence="1">
    <location>
        <begin position="20"/>
        <end position="517"/>
    </location>
</feature>
<dbReference type="EMBL" id="MUHG01000018">
    <property type="protein sequence ID" value="OXB19385.1"/>
    <property type="molecule type" value="Genomic_DNA"/>
</dbReference>
<dbReference type="AlphaFoldDB" id="A0A1S1J4S7"/>
<dbReference type="Pfam" id="PF00041">
    <property type="entry name" value="fn3"/>
    <property type="match status" value="1"/>
</dbReference>
<dbReference type="SUPFAM" id="SSF49265">
    <property type="entry name" value="Fibronectin type III"/>
    <property type="match status" value="1"/>
</dbReference>
<dbReference type="InterPro" id="IPR032530">
    <property type="entry name" value="DUF4957"/>
</dbReference>
<dbReference type="InterPro" id="IPR003961">
    <property type="entry name" value="FN3_dom"/>
</dbReference>
<dbReference type="InterPro" id="IPR033427">
    <property type="entry name" value="DUF5123"/>
</dbReference>
<gene>
    <name evidence="4" type="ORF">B0A71_12640</name>
    <name evidence="3" type="ORF">BHE19_12230</name>
</gene>
<dbReference type="Gene3D" id="2.60.40.10">
    <property type="entry name" value="Immunoglobulins"/>
    <property type="match status" value="1"/>
</dbReference>
<sequence length="517" mass="55478">MNAKYIFKGLLAMFLLVIAGCESYNEAVLEDIGANRVFSPIELKAVVKNQTTVELNWTAKEDVDHYTVEFSADDPDFKTIYKTVNVTAKELPVKVALEGETVYSIRVKAVSASGLADSKWSVTTAATLTEQIFFPVQPADIEAKQVTLRWTPNSSVTQITAGPGGITHTITAAEKTAGAAIVTGFTGETAYTATLFNGTKKRGVVTFTTGIDIGTATLVKPTDDLNAKIAAADPDAVLVLMPGEYNVFVGEIILNKSITIRGLRSDNKPLLHNKFTLNAGAKSVSLIDLDINGDKTQSDAVKYNEVSTAYGALLISGCKVHDFVKSFITQTATGSTKIVSVTVENSVVTNILTVQGDCIDFRTSHLGSLTLKNSTFNNCATGRDFIRIDNAPGITGTGLTTTVLVDACTISNKAMTASNRILYVRFASNASTIRNTLFETPLAMYTNQTLTTPPTFLNNNYFNSAALHTAGVAAVKYDASGTYGTLDPQFTNSATGNFTLKNQTLIDKKVGDPQWRQ</sequence>
<evidence type="ECO:0000313" key="4">
    <source>
        <dbReference type="EMBL" id="OXB19385.1"/>
    </source>
</evidence>
<dbReference type="Pfam" id="PF17161">
    <property type="entry name" value="DUF5123"/>
    <property type="match status" value="1"/>
</dbReference>
<dbReference type="RefSeq" id="WP_070907745.1">
    <property type="nucleotide sequence ID" value="NZ_MIKE01000024.1"/>
</dbReference>
<dbReference type="InterPro" id="IPR011050">
    <property type="entry name" value="Pectin_lyase_fold/virulence"/>
</dbReference>
<dbReference type="InterPro" id="IPR036116">
    <property type="entry name" value="FN3_sf"/>
</dbReference>
<reference evidence="3" key="2">
    <citation type="submission" date="2016-09" db="EMBL/GenBank/DDBJ databases">
        <authorList>
            <person name="Capua I."/>
            <person name="De Benedictis P."/>
            <person name="Joannis T."/>
            <person name="Lombin L.H."/>
            <person name="Cattoli G."/>
        </authorList>
    </citation>
    <scope>NUCLEOTIDE SEQUENCE [LARGE SCALE GENOMIC DNA]</scope>
    <source>
        <strain evidence="3">MSU</strain>
    </source>
</reference>
<evidence type="ECO:0000259" key="2">
    <source>
        <dbReference type="PROSITE" id="PS50853"/>
    </source>
</evidence>
<proteinExistence type="predicted"/>
<dbReference type="OrthoDB" id="691503at2"/>
<evidence type="ECO:0000313" key="5">
    <source>
        <dbReference type="Proteomes" id="UP000180252"/>
    </source>
</evidence>
<dbReference type="PROSITE" id="PS50853">
    <property type="entry name" value="FN3"/>
    <property type="match status" value="1"/>
</dbReference>
<evidence type="ECO:0000313" key="6">
    <source>
        <dbReference type="Proteomes" id="UP000198319"/>
    </source>
</evidence>
<feature type="signal peptide" evidence="1">
    <location>
        <begin position="1"/>
        <end position="19"/>
    </location>
</feature>
<keyword evidence="1" id="KW-0732">Signal</keyword>
<dbReference type="SUPFAM" id="SSF51126">
    <property type="entry name" value="Pectin lyase-like"/>
    <property type="match status" value="1"/>
</dbReference>
<dbReference type="Pfam" id="PF16318">
    <property type="entry name" value="DUF4957"/>
    <property type="match status" value="1"/>
</dbReference>
<reference evidence="4 6" key="3">
    <citation type="submission" date="2016-11" db="EMBL/GenBank/DDBJ databases">
        <title>Whole genomes of Flavobacteriaceae.</title>
        <authorList>
            <person name="Stine C."/>
            <person name="Li C."/>
            <person name="Tadesse D."/>
        </authorList>
    </citation>
    <scope>NUCLEOTIDE SEQUENCE [LARGE SCALE GENOMIC DNA]</scope>
    <source>
        <strain evidence="4 6">ATCC BAA-2541</strain>
    </source>
</reference>
<dbReference type="EMBL" id="MIKE01000024">
    <property type="protein sequence ID" value="OHT44479.1"/>
    <property type="molecule type" value="Genomic_DNA"/>
</dbReference>
<reference evidence="5" key="1">
    <citation type="submission" date="2016-09" db="EMBL/GenBank/DDBJ databases">
        <authorList>
            <person name="Chen S."/>
            <person name="Walker E."/>
        </authorList>
    </citation>
    <scope>NUCLEOTIDE SEQUENCE [LARGE SCALE GENOMIC DNA]</scope>
    <source>
        <strain evidence="5">MSU</strain>
    </source>
</reference>
<organism evidence="3 5">
    <name type="scientific">Flavobacterium tructae</name>
    <dbReference type="NCBI Taxonomy" id="1114873"/>
    <lineage>
        <taxon>Bacteria</taxon>
        <taxon>Pseudomonadati</taxon>
        <taxon>Bacteroidota</taxon>
        <taxon>Flavobacteriia</taxon>
        <taxon>Flavobacteriales</taxon>
        <taxon>Flavobacteriaceae</taxon>
        <taxon>Flavobacterium</taxon>
    </lineage>
</organism>
<dbReference type="Proteomes" id="UP000198319">
    <property type="component" value="Unassembled WGS sequence"/>
</dbReference>
<feature type="domain" description="Fibronectin type-III" evidence="2">
    <location>
        <begin position="39"/>
        <end position="132"/>
    </location>
</feature>
<dbReference type="STRING" id="1278819.BHE19_12230"/>
<dbReference type="Proteomes" id="UP000180252">
    <property type="component" value="Unassembled WGS sequence"/>
</dbReference>
<accession>A0A1S1J4S7</accession>